<dbReference type="RefSeq" id="WP_216325850.1">
    <property type="nucleotide sequence ID" value="NZ_JAHKRT010000007.1"/>
</dbReference>
<sequence>MSDRANACAICEGAAGAVCTTFQVSGKDALGFACEACGEYEVARTALVNWFGGTRRLDARERAALAHRVRITDRSSGRPLVTTFWLDQFVPTARVPSPALQAANLIRVVGDHVSHTGEGYFIDGVRDATLIGSFNQMMFDQLIRELTERKVLINAGSATIPNPRGPGVLSGRLHGLSLDGWERYEAEQRGKMAGKYGFMAMKFGDVELDAFSERVIKPEVESAIGYTVVDLRNVSRAGVIDNLMREQIRDAAFVLVDLTHDNFGAYWEAGYAEGLGKPVIYLCERTKFERARTHFDTNHCTTVLWSISEEDQFRRELVATLRRSLNLFAKETD</sequence>
<evidence type="ECO:0000313" key="1">
    <source>
        <dbReference type="EMBL" id="MBU3078857.1"/>
    </source>
</evidence>
<gene>
    <name evidence="1" type="ORF">KOF26_13365</name>
</gene>
<dbReference type="Proteomes" id="UP000776276">
    <property type="component" value="Unassembled WGS sequence"/>
</dbReference>
<accession>A0ABS6BKM2</accession>
<reference evidence="1 2" key="1">
    <citation type="submission" date="2021-06" db="EMBL/GenBank/DDBJ databases">
        <title>Sphingomonas sp. XMGL2, whole genome shotgun sequencing project.</title>
        <authorList>
            <person name="Zhao G."/>
            <person name="Shen L."/>
        </authorList>
    </citation>
    <scope>NUCLEOTIDE SEQUENCE [LARGE SCALE GENOMIC DNA]</scope>
    <source>
        <strain evidence="1 2">XMGL2</strain>
    </source>
</reference>
<dbReference type="EMBL" id="JAHKRT010000007">
    <property type="protein sequence ID" value="MBU3078857.1"/>
    <property type="molecule type" value="Genomic_DNA"/>
</dbReference>
<organism evidence="1 2">
    <name type="scientific">Sphingomonas quercus</name>
    <dbReference type="NCBI Taxonomy" id="2842451"/>
    <lineage>
        <taxon>Bacteria</taxon>
        <taxon>Pseudomonadati</taxon>
        <taxon>Pseudomonadota</taxon>
        <taxon>Alphaproteobacteria</taxon>
        <taxon>Sphingomonadales</taxon>
        <taxon>Sphingomonadaceae</taxon>
        <taxon>Sphingomonas</taxon>
    </lineage>
</organism>
<protein>
    <recommendedName>
        <fullName evidence="3">Nucleoside 2-deoxyribosyltransferase</fullName>
    </recommendedName>
</protein>
<evidence type="ECO:0000313" key="2">
    <source>
        <dbReference type="Proteomes" id="UP000776276"/>
    </source>
</evidence>
<name>A0ABS6BKM2_9SPHN</name>
<comment type="caution">
    <text evidence="1">The sequence shown here is derived from an EMBL/GenBank/DDBJ whole genome shotgun (WGS) entry which is preliminary data.</text>
</comment>
<evidence type="ECO:0008006" key="3">
    <source>
        <dbReference type="Google" id="ProtNLM"/>
    </source>
</evidence>
<proteinExistence type="predicted"/>
<keyword evidence="2" id="KW-1185">Reference proteome</keyword>